<gene>
    <name evidence="4" type="ORF">ACFFP1_15985</name>
</gene>
<evidence type="ECO:0000256" key="2">
    <source>
        <dbReference type="ARBA" id="ARBA00023002"/>
    </source>
</evidence>
<evidence type="ECO:0000259" key="3">
    <source>
        <dbReference type="SMART" id="SM00822"/>
    </source>
</evidence>
<dbReference type="Pfam" id="PF13561">
    <property type="entry name" value="adh_short_C2"/>
    <property type="match status" value="1"/>
</dbReference>
<evidence type="ECO:0000256" key="1">
    <source>
        <dbReference type="ARBA" id="ARBA00006484"/>
    </source>
</evidence>
<dbReference type="InterPro" id="IPR057326">
    <property type="entry name" value="KR_dom"/>
</dbReference>
<dbReference type="SMART" id="SM00822">
    <property type="entry name" value="PKS_KR"/>
    <property type="match status" value="1"/>
</dbReference>
<comment type="similarity">
    <text evidence="1">Belongs to the short-chain dehydrogenases/reductases (SDR) family.</text>
</comment>
<dbReference type="SUPFAM" id="SSF51735">
    <property type="entry name" value="NAD(P)-binding Rossmann-fold domains"/>
    <property type="match status" value="1"/>
</dbReference>
<dbReference type="PANTHER" id="PTHR43639">
    <property type="entry name" value="OXIDOREDUCTASE, SHORT-CHAIN DEHYDROGENASE/REDUCTASE FAMILY (AFU_ORTHOLOGUE AFUA_5G02870)"/>
    <property type="match status" value="1"/>
</dbReference>
<dbReference type="NCBIfam" id="NF005559">
    <property type="entry name" value="PRK07231.1"/>
    <property type="match status" value="1"/>
</dbReference>
<dbReference type="Gene3D" id="3.40.50.720">
    <property type="entry name" value="NAD(P)-binding Rossmann-like Domain"/>
    <property type="match status" value="1"/>
</dbReference>
<dbReference type="CDD" id="cd05233">
    <property type="entry name" value="SDR_c"/>
    <property type="match status" value="1"/>
</dbReference>
<evidence type="ECO:0000313" key="4">
    <source>
        <dbReference type="EMBL" id="MFB9820997.1"/>
    </source>
</evidence>
<dbReference type="RefSeq" id="WP_234751680.1">
    <property type="nucleotide sequence ID" value="NZ_BAAAWN010000001.1"/>
</dbReference>
<dbReference type="EMBL" id="JBHMBC010000025">
    <property type="protein sequence ID" value="MFB9820997.1"/>
    <property type="molecule type" value="Genomic_DNA"/>
</dbReference>
<proteinExistence type="inferred from homology"/>
<dbReference type="PRINTS" id="PR00081">
    <property type="entry name" value="GDHRDH"/>
</dbReference>
<dbReference type="InterPro" id="IPR002347">
    <property type="entry name" value="SDR_fam"/>
</dbReference>
<keyword evidence="5" id="KW-1185">Reference proteome</keyword>
<sequence>MAPELAGKTALITGSTSGIGRATADALVALGAHVIISGRDTDRGNTAVQEIRSTGGNADFLAADLGNPASVRELANTAHTISGGHIDILINNAGIYPFGPTADFTDDQFDAVYDVNVKAPFILSGVLAPKMAERGHGAIVNISTGLATRGLRGAALYGSSKAAVELLTKAWAAEFGPAGVRVNAVSPGAIATEGTAPLGTNLNDMIAGAPAERLGRPDEIASGVAFLVSDAARYIHGVILPVDGGDGAV</sequence>
<keyword evidence="2 4" id="KW-0560">Oxidoreductase</keyword>
<protein>
    <submittedName>
        <fullName evidence="4">SDR family NAD(P)-dependent oxidoreductase</fullName>
        <ecNumber evidence="4">1.1.1.-</ecNumber>
    </submittedName>
</protein>
<dbReference type="PRINTS" id="PR00080">
    <property type="entry name" value="SDRFAMILY"/>
</dbReference>
<evidence type="ECO:0000313" key="5">
    <source>
        <dbReference type="Proteomes" id="UP001589702"/>
    </source>
</evidence>
<organism evidence="4 5">
    <name type="scientific">Arthrobacter ramosus</name>
    <dbReference type="NCBI Taxonomy" id="1672"/>
    <lineage>
        <taxon>Bacteria</taxon>
        <taxon>Bacillati</taxon>
        <taxon>Actinomycetota</taxon>
        <taxon>Actinomycetes</taxon>
        <taxon>Micrococcales</taxon>
        <taxon>Micrococcaceae</taxon>
        <taxon>Arthrobacter</taxon>
    </lineage>
</organism>
<dbReference type="PANTHER" id="PTHR43639:SF1">
    <property type="entry name" value="SHORT-CHAIN DEHYDROGENASE_REDUCTASE FAMILY PROTEIN"/>
    <property type="match status" value="1"/>
</dbReference>
<accession>A0ABV5Y1Y5</accession>
<dbReference type="EC" id="1.1.1.-" evidence="4"/>
<dbReference type="Proteomes" id="UP001589702">
    <property type="component" value="Unassembled WGS sequence"/>
</dbReference>
<reference evidence="4 5" key="1">
    <citation type="submission" date="2024-09" db="EMBL/GenBank/DDBJ databases">
        <authorList>
            <person name="Sun Q."/>
            <person name="Mori K."/>
        </authorList>
    </citation>
    <scope>NUCLEOTIDE SEQUENCE [LARGE SCALE GENOMIC DNA]</scope>
    <source>
        <strain evidence="4 5">JCM 1334</strain>
    </source>
</reference>
<comment type="caution">
    <text evidence="4">The sequence shown here is derived from an EMBL/GenBank/DDBJ whole genome shotgun (WGS) entry which is preliminary data.</text>
</comment>
<name>A0ABV5Y1Y5_ARTRM</name>
<dbReference type="InterPro" id="IPR036291">
    <property type="entry name" value="NAD(P)-bd_dom_sf"/>
</dbReference>
<feature type="domain" description="Ketoreductase" evidence="3">
    <location>
        <begin position="8"/>
        <end position="188"/>
    </location>
</feature>
<dbReference type="GO" id="GO:0016491">
    <property type="term" value="F:oxidoreductase activity"/>
    <property type="evidence" value="ECO:0007669"/>
    <property type="project" value="UniProtKB-KW"/>
</dbReference>